<feature type="region of interest" description="Disordered" evidence="1">
    <location>
        <begin position="1"/>
        <end position="26"/>
    </location>
</feature>
<comment type="caution">
    <text evidence="2">The sequence shown here is derived from an EMBL/GenBank/DDBJ whole genome shotgun (WGS) entry which is preliminary data.</text>
</comment>
<protein>
    <submittedName>
        <fullName evidence="2">Uncharacterized protein</fullName>
    </submittedName>
</protein>
<evidence type="ECO:0000256" key="1">
    <source>
        <dbReference type="SAM" id="MobiDB-lite"/>
    </source>
</evidence>
<feature type="non-terminal residue" evidence="2">
    <location>
        <position position="61"/>
    </location>
</feature>
<evidence type="ECO:0000313" key="2">
    <source>
        <dbReference type="EMBL" id="KAK2093835.1"/>
    </source>
</evidence>
<keyword evidence="3" id="KW-1185">Reference proteome</keyword>
<accession>A0ABQ9UAR4</accession>
<feature type="non-terminal residue" evidence="2">
    <location>
        <position position="1"/>
    </location>
</feature>
<evidence type="ECO:0000313" key="3">
    <source>
        <dbReference type="Proteomes" id="UP001266305"/>
    </source>
</evidence>
<reference evidence="2 3" key="1">
    <citation type="submission" date="2023-05" db="EMBL/GenBank/DDBJ databases">
        <title>B98-5 Cell Line De Novo Hybrid Assembly: An Optical Mapping Approach.</title>
        <authorList>
            <person name="Kananen K."/>
            <person name="Auerbach J.A."/>
            <person name="Kautto E."/>
            <person name="Blachly J.S."/>
        </authorList>
    </citation>
    <scope>NUCLEOTIDE SEQUENCE [LARGE SCALE GENOMIC DNA]</scope>
    <source>
        <strain evidence="2">B95-8</strain>
        <tissue evidence="2">Cell line</tissue>
    </source>
</reference>
<proteinExistence type="predicted"/>
<dbReference type="Proteomes" id="UP001266305">
    <property type="component" value="Unassembled WGS sequence"/>
</dbReference>
<sequence length="61" mass="6401">ESPEERPPLGLLRLRKPRREEPGKGCPEELPLALGVAALELQQKRLEAGPAASAAFGEGGG</sequence>
<name>A0ABQ9UAR4_SAGOE</name>
<organism evidence="2 3">
    <name type="scientific">Saguinus oedipus</name>
    <name type="common">Cotton-top tamarin</name>
    <name type="synonym">Oedipomidas oedipus</name>
    <dbReference type="NCBI Taxonomy" id="9490"/>
    <lineage>
        <taxon>Eukaryota</taxon>
        <taxon>Metazoa</taxon>
        <taxon>Chordata</taxon>
        <taxon>Craniata</taxon>
        <taxon>Vertebrata</taxon>
        <taxon>Euteleostomi</taxon>
        <taxon>Mammalia</taxon>
        <taxon>Eutheria</taxon>
        <taxon>Euarchontoglires</taxon>
        <taxon>Primates</taxon>
        <taxon>Haplorrhini</taxon>
        <taxon>Platyrrhini</taxon>
        <taxon>Cebidae</taxon>
        <taxon>Callitrichinae</taxon>
        <taxon>Saguinus</taxon>
    </lineage>
</organism>
<dbReference type="EMBL" id="JASSZA010000014">
    <property type="protein sequence ID" value="KAK2093835.1"/>
    <property type="molecule type" value="Genomic_DNA"/>
</dbReference>
<gene>
    <name evidence="2" type="ORF">P7K49_027573</name>
</gene>